<evidence type="ECO:0000313" key="3">
    <source>
        <dbReference type="Proteomes" id="UP000740926"/>
    </source>
</evidence>
<feature type="region of interest" description="Disordered" evidence="1">
    <location>
        <begin position="456"/>
        <end position="477"/>
    </location>
</feature>
<accession>A0A9P6YQB6</accession>
<evidence type="ECO:0008006" key="4">
    <source>
        <dbReference type="Google" id="ProtNLM"/>
    </source>
</evidence>
<feature type="region of interest" description="Disordered" evidence="1">
    <location>
        <begin position="403"/>
        <end position="434"/>
    </location>
</feature>
<dbReference type="Proteomes" id="UP000740926">
    <property type="component" value="Unassembled WGS sequence"/>
</dbReference>
<sequence>MTASVSPAAVAATAALAAPIGQPASAPLTRVALAYIDQRFDLYLRFGEPSRILRLDHWRRCALFLPGAMLCRIRWQANAYGTIRWQLMVMQTCTPLAGAQRIPGVQPGARRLLHAEGDANVRAVLERIDGPGGRCHDRRFHHRHCAAFSRAPRPGGLVRLRPRCAGLGVLRASAAAPDLQPVRQRGGRLVSHRAARPAHRLAATSVVRGQHCAGAAARQGRHAGCAARLPADPRSAAQTCGRSRAATRLHRRRAGTHRRRACGRRAACRPAGPAAAILAALPPPRTGRAVPVERDQSGIVRWPVFRAGAHVRRERHRAPGLAGEASMMAADEMHVAVHLIVPSGMSIRWLSSCRRACRASADPAYRAPHFALPSRVQASCLERARPVAVAAFAGVLAARAAAPPGRRCPERQRGAKAEGKTKGRGTGPRRKPVCTWGWRSTARLCRRAACGARPAPIRACPRASHDQTRQSLQGERP</sequence>
<comment type="caution">
    <text evidence="2">The sequence shown here is derived from an EMBL/GenBank/DDBJ whole genome shotgun (WGS) entry which is preliminary data.</text>
</comment>
<name>A0A9P6YQB6_9FUNG</name>
<reference evidence="2 3" key="1">
    <citation type="journal article" date="2020" name="Microb. Genom.">
        <title>Genetic diversity of clinical and environmental Mucorales isolates obtained from an investigation of mucormycosis cases among solid organ transplant recipients.</title>
        <authorList>
            <person name="Nguyen M.H."/>
            <person name="Kaul D."/>
            <person name="Muto C."/>
            <person name="Cheng S.J."/>
            <person name="Richter R.A."/>
            <person name="Bruno V.M."/>
            <person name="Liu G."/>
            <person name="Beyhan S."/>
            <person name="Sundermann A.J."/>
            <person name="Mounaud S."/>
            <person name="Pasculle A.W."/>
            <person name="Nierman W.C."/>
            <person name="Driscoll E."/>
            <person name="Cumbie R."/>
            <person name="Clancy C.J."/>
            <person name="Dupont C.L."/>
        </authorList>
    </citation>
    <scope>NUCLEOTIDE SEQUENCE [LARGE SCALE GENOMIC DNA]</scope>
    <source>
        <strain evidence="2 3">GL24</strain>
    </source>
</reference>
<dbReference type="EMBL" id="JAANIU010004381">
    <property type="protein sequence ID" value="KAG1555644.1"/>
    <property type="molecule type" value="Genomic_DNA"/>
</dbReference>
<gene>
    <name evidence="2" type="ORF">G6F50_012826</name>
</gene>
<dbReference type="InterPro" id="IPR021263">
    <property type="entry name" value="DUF2840"/>
</dbReference>
<dbReference type="Pfam" id="PF11000">
    <property type="entry name" value="DUF2840"/>
    <property type="match status" value="1"/>
</dbReference>
<feature type="compositionally biased region" description="Basic and acidic residues" evidence="1">
    <location>
        <begin position="407"/>
        <end position="421"/>
    </location>
</feature>
<protein>
    <recommendedName>
        <fullName evidence="4">Transposase</fullName>
    </recommendedName>
</protein>
<evidence type="ECO:0000313" key="2">
    <source>
        <dbReference type="EMBL" id="KAG1555644.1"/>
    </source>
</evidence>
<dbReference type="AlphaFoldDB" id="A0A9P6YQB6"/>
<keyword evidence="3" id="KW-1185">Reference proteome</keyword>
<proteinExistence type="predicted"/>
<organism evidence="2 3">
    <name type="scientific">Rhizopus delemar</name>
    <dbReference type="NCBI Taxonomy" id="936053"/>
    <lineage>
        <taxon>Eukaryota</taxon>
        <taxon>Fungi</taxon>
        <taxon>Fungi incertae sedis</taxon>
        <taxon>Mucoromycota</taxon>
        <taxon>Mucoromycotina</taxon>
        <taxon>Mucoromycetes</taxon>
        <taxon>Mucorales</taxon>
        <taxon>Mucorineae</taxon>
        <taxon>Rhizopodaceae</taxon>
        <taxon>Rhizopus</taxon>
    </lineage>
</organism>
<evidence type="ECO:0000256" key="1">
    <source>
        <dbReference type="SAM" id="MobiDB-lite"/>
    </source>
</evidence>